<evidence type="ECO:0000256" key="7">
    <source>
        <dbReference type="SAM" id="SignalP"/>
    </source>
</evidence>
<dbReference type="PANTHER" id="PTHR16135">
    <property type="entry name" value="REPRESSOR OF YIELD OF DENV PROTEIN"/>
    <property type="match status" value="1"/>
</dbReference>
<evidence type="ECO:0000256" key="5">
    <source>
        <dbReference type="ARBA" id="ARBA00022884"/>
    </source>
</evidence>
<evidence type="ECO:0000313" key="9">
    <source>
        <dbReference type="Proteomes" id="UP001152320"/>
    </source>
</evidence>
<keyword evidence="9" id="KW-1185">Reference proteome</keyword>
<evidence type="ECO:0000256" key="4">
    <source>
        <dbReference type="ARBA" id="ARBA00022490"/>
    </source>
</evidence>
<accession>A0A9Q1BAZ7</accession>
<reference evidence="8" key="1">
    <citation type="submission" date="2021-10" db="EMBL/GenBank/DDBJ databases">
        <title>Tropical sea cucumber genome reveals ecological adaptation and Cuvierian tubules defense mechanism.</title>
        <authorList>
            <person name="Chen T."/>
        </authorList>
    </citation>
    <scope>NUCLEOTIDE SEQUENCE</scope>
    <source>
        <strain evidence="8">Nanhai2018</strain>
        <tissue evidence="8">Muscle</tissue>
    </source>
</reference>
<evidence type="ECO:0000256" key="1">
    <source>
        <dbReference type="ARBA" id="ARBA00004123"/>
    </source>
</evidence>
<keyword evidence="6" id="KW-0539">Nucleus</keyword>
<dbReference type="OrthoDB" id="9423182at2759"/>
<dbReference type="GO" id="GO:1990825">
    <property type="term" value="F:sequence-specific mRNA binding"/>
    <property type="evidence" value="ECO:0007669"/>
    <property type="project" value="TreeGrafter"/>
</dbReference>
<organism evidence="8 9">
    <name type="scientific">Holothuria leucospilota</name>
    <name type="common">Black long sea cucumber</name>
    <name type="synonym">Mertensiothuria leucospilota</name>
    <dbReference type="NCBI Taxonomy" id="206669"/>
    <lineage>
        <taxon>Eukaryota</taxon>
        <taxon>Metazoa</taxon>
        <taxon>Echinodermata</taxon>
        <taxon>Eleutherozoa</taxon>
        <taxon>Echinozoa</taxon>
        <taxon>Holothuroidea</taxon>
        <taxon>Aspidochirotacea</taxon>
        <taxon>Aspidochirotida</taxon>
        <taxon>Holothuriidae</taxon>
        <taxon>Holothuria</taxon>
    </lineage>
</organism>
<dbReference type="InterPro" id="IPR026795">
    <property type="entry name" value="SHFL"/>
</dbReference>
<comment type="subcellular location">
    <subcellularLocation>
        <location evidence="2">Cytoplasm</location>
        <location evidence="2">Cytoplasmic ribonucleoprotein granule</location>
    </subcellularLocation>
    <subcellularLocation>
        <location evidence="1">Nucleus</location>
    </subcellularLocation>
</comment>
<dbReference type="GO" id="GO:0075523">
    <property type="term" value="P:viral translational frameshifting"/>
    <property type="evidence" value="ECO:0007669"/>
    <property type="project" value="TreeGrafter"/>
</dbReference>
<gene>
    <name evidence="8" type="ORF">HOLleu_41865</name>
</gene>
<keyword evidence="7" id="KW-0732">Signal</keyword>
<name>A0A9Q1BAZ7_HOLLE</name>
<proteinExistence type="inferred from homology"/>
<feature type="signal peptide" evidence="7">
    <location>
        <begin position="1"/>
        <end position="18"/>
    </location>
</feature>
<evidence type="ECO:0000256" key="3">
    <source>
        <dbReference type="ARBA" id="ARBA00005469"/>
    </source>
</evidence>
<keyword evidence="5" id="KW-0694">RNA-binding</keyword>
<dbReference type="AlphaFoldDB" id="A0A9Q1BAZ7"/>
<dbReference type="GO" id="GO:0036464">
    <property type="term" value="C:cytoplasmic ribonucleoprotein granule"/>
    <property type="evidence" value="ECO:0007669"/>
    <property type="project" value="UniProtKB-SubCell"/>
</dbReference>
<feature type="chain" id="PRO_5040319006" evidence="7">
    <location>
        <begin position="19"/>
        <end position="298"/>
    </location>
</feature>
<sequence>MVLLHCALLLLNIDYTRTRTGCEQVGRGCGRLGSIQILSVLKMSDEHTLYIPEESLLGRFKTDEPVCNNRRIYSVSKAIEREENDSVSITFEITNNGTVRCSFRGTLSRINRARSLLEYRLTGGQQTDAEPIDGVTPLTLENLTRFNASLTETRQYGCRQCKHVWWRKTFTYKPVSHCPKCNTCYNPIPIDQMFGWGKFVCQCGNVFFGRAQAASFSPCFSCGEMVRPSVVGPMPTNRPQNRTGRQHACEACHSGTIRPCPSYSIMTSYSTRHDCTGSTVSTFLTQATTVPSEFGSEL</sequence>
<evidence type="ECO:0000256" key="6">
    <source>
        <dbReference type="ARBA" id="ARBA00023242"/>
    </source>
</evidence>
<comment type="caution">
    <text evidence="8">The sequence shown here is derived from an EMBL/GenBank/DDBJ whole genome shotgun (WGS) entry which is preliminary data.</text>
</comment>
<dbReference type="GO" id="GO:0043022">
    <property type="term" value="F:ribosome binding"/>
    <property type="evidence" value="ECO:0007669"/>
    <property type="project" value="TreeGrafter"/>
</dbReference>
<comment type="similarity">
    <text evidence="3">Belongs to the SHFL family.</text>
</comment>
<keyword evidence="4" id="KW-0963">Cytoplasm</keyword>
<dbReference type="Proteomes" id="UP001152320">
    <property type="component" value="Chromosome 23"/>
</dbReference>
<dbReference type="GO" id="GO:0005634">
    <property type="term" value="C:nucleus"/>
    <property type="evidence" value="ECO:0007669"/>
    <property type="project" value="UniProtKB-SubCell"/>
</dbReference>
<evidence type="ECO:0000256" key="2">
    <source>
        <dbReference type="ARBA" id="ARBA00004331"/>
    </source>
</evidence>
<dbReference type="EMBL" id="JAIZAY010000023">
    <property type="protein sequence ID" value="KAJ8020030.1"/>
    <property type="molecule type" value="Genomic_DNA"/>
</dbReference>
<dbReference type="Pfam" id="PF15135">
    <property type="entry name" value="UPF0515"/>
    <property type="match status" value="1"/>
</dbReference>
<dbReference type="PANTHER" id="PTHR16135:SF2">
    <property type="entry name" value="SHIFTLESS ANTIVIRAL INHIBITOR OF RIBOSOMAL FRAMESHIFTING PROTEIN"/>
    <property type="match status" value="1"/>
</dbReference>
<evidence type="ECO:0000313" key="8">
    <source>
        <dbReference type="EMBL" id="KAJ8020030.1"/>
    </source>
</evidence>
<dbReference type="GO" id="GO:0045087">
    <property type="term" value="P:innate immune response"/>
    <property type="evidence" value="ECO:0007669"/>
    <property type="project" value="TreeGrafter"/>
</dbReference>
<protein>
    <submittedName>
        <fullName evidence="8">Repressor of yield of DENV protein-like</fullName>
    </submittedName>
</protein>